<keyword evidence="1" id="KW-0812">Transmembrane</keyword>
<dbReference type="InterPro" id="IPR025058">
    <property type="entry name" value="DUF3995"/>
</dbReference>
<evidence type="ECO:0000313" key="3">
    <source>
        <dbReference type="Proteomes" id="UP000642107"/>
    </source>
</evidence>
<protein>
    <submittedName>
        <fullName evidence="2">DUF3995 domain-containing protein</fullName>
    </submittedName>
</protein>
<feature type="transmembrane region" description="Helical" evidence="1">
    <location>
        <begin position="52"/>
        <end position="73"/>
    </location>
</feature>
<name>A0ABR9DQZ3_9MICO</name>
<comment type="caution">
    <text evidence="2">The sequence shown here is derived from an EMBL/GenBank/DDBJ whole genome shotgun (WGS) entry which is preliminary data.</text>
</comment>
<proteinExistence type="predicted"/>
<keyword evidence="1" id="KW-1133">Transmembrane helix</keyword>
<sequence>MAVPASTVATAAVLGAVGALHVAWAAGSTFPLEDREAFSATFLGVDGLGSPGPAACLAVAGLVTTTACAAVVATQTSSGSRVGRLSRRGARTAARVLAARAAAGIAVSGFGLRATSPRFRTLDLTVYSPLCAALAVGLARSARATS</sequence>
<keyword evidence="1" id="KW-0472">Membrane</keyword>
<reference evidence="2 3" key="1">
    <citation type="submission" date="2020-09" db="EMBL/GenBank/DDBJ databases">
        <title>Flavimobilis rhizosphaerae sp. nov., isolated from rhizosphere soil of Spartina alterniflora.</title>
        <authorList>
            <person name="Hanqin C."/>
        </authorList>
    </citation>
    <scope>NUCLEOTIDE SEQUENCE [LARGE SCALE GENOMIC DNA]</scope>
    <source>
        <strain evidence="2 3">GY 10621</strain>
    </source>
</reference>
<dbReference type="RefSeq" id="WP_192278264.1">
    <property type="nucleotide sequence ID" value="NZ_JACZDF010000002.1"/>
</dbReference>
<dbReference type="Pfam" id="PF13160">
    <property type="entry name" value="DUF3995"/>
    <property type="match status" value="1"/>
</dbReference>
<dbReference type="EMBL" id="JACZDF010000002">
    <property type="protein sequence ID" value="MBD9698727.1"/>
    <property type="molecule type" value="Genomic_DNA"/>
</dbReference>
<organism evidence="2 3">
    <name type="scientific">Flavimobilis rhizosphaerae</name>
    <dbReference type="NCBI Taxonomy" id="2775421"/>
    <lineage>
        <taxon>Bacteria</taxon>
        <taxon>Bacillati</taxon>
        <taxon>Actinomycetota</taxon>
        <taxon>Actinomycetes</taxon>
        <taxon>Micrococcales</taxon>
        <taxon>Jonesiaceae</taxon>
        <taxon>Flavimobilis</taxon>
    </lineage>
</organism>
<keyword evidence="3" id="KW-1185">Reference proteome</keyword>
<accession>A0ABR9DQZ3</accession>
<feature type="transmembrane region" description="Helical" evidence="1">
    <location>
        <begin position="124"/>
        <end position="142"/>
    </location>
</feature>
<dbReference type="Proteomes" id="UP000642107">
    <property type="component" value="Unassembled WGS sequence"/>
</dbReference>
<evidence type="ECO:0000313" key="2">
    <source>
        <dbReference type="EMBL" id="MBD9698727.1"/>
    </source>
</evidence>
<gene>
    <name evidence="2" type="ORF">IGS67_04340</name>
</gene>
<evidence type="ECO:0000256" key="1">
    <source>
        <dbReference type="SAM" id="Phobius"/>
    </source>
</evidence>
<feature type="transmembrane region" description="Helical" evidence="1">
    <location>
        <begin position="93"/>
        <end position="112"/>
    </location>
</feature>